<name>A0A0E9WVD7_ANGAN</name>
<reference evidence="1" key="2">
    <citation type="journal article" date="2015" name="Fish Shellfish Immunol.">
        <title>Early steps in the European eel (Anguilla anguilla)-Vibrio vulnificus interaction in the gills: Role of the RtxA13 toxin.</title>
        <authorList>
            <person name="Callol A."/>
            <person name="Pajuelo D."/>
            <person name="Ebbesson L."/>
            <person name="Teles M."/>
            <person name="MacKenzie S."/>
            <person name="Amaro C."/>
        </authorList>
    </citation>
    <scope>NUCLEOTIDE SEQUENCE</scope>
</reference>
<reference evidence="1" key="1">
    <citation type="submission" date="2014-11" db="EMBL/GenBank/DDBJ databases">
        <authorList>
            <person name="Amaro Gonzalez C."/>
        </authorList>
    </citation>
    <scope>NUCLEOTIDE SEQUENCE</scope>
</reference>
<protein>
    <submittedName>
        <fullName evidence="1">Uncharacterized protein</fullName>
    </submittedName>
</protein>
<organism evidence="1">
    <name type="scientific">Anguilla anguilla</name>
    <name type="common">European freshwater eel</name>
    <name type="synonym">Muraena anguilla</name>
    <dbReference type="NCBI Taxonomy" id="7936"/>
    <lineage>
        <taxon>Eukaryota</taxon>
        <taxon>Metazoa</taxon>
        <taxon>Chordata</taxon>
        <taxon>Craniata</taxon>
        <taxon>Vertebrata</taxon>
        <taxon>Euteleostomi</taxon>
        <taxon>Actinopterygii</taxon>
        <taxon>Neopterygii</taxon>
        <taxon>Teleostei</taxon>
        <taxon>Anguilliformes</taxon>
        <taxon>Anguillidae</taxon>
        <taxon>Anguilla</taxon>
    </lineage>
</organism>
<dbReference type="EMBL" id="GBXM01015057">
    <property type="protein sequence ID" value="JAH93520.1"/>
    <property type="molecule type" value="Transcribed_RNA"/>
</dbReference>
<dbReference type="AlphaFoldDB" id="A0A0E9WVD7"/>
<accession>A0A0E9WVD7</accession>
<proteinExistence type="predicted"/>
<sequence length="53" mass="6314">MRGTHFFLFYSEFIHVSGSESSIFCSCYNLKTDFYNSNFSNIKKVEHHCMELH</sequence>
<evidence type="ECO:0000313" key="1">
    <source>
        <dbReference type="EMBL" id="JAH93520.1"/>
    </source>
</evidence>